<dbReference type="GO" id="GO:0072383">
    <property type="term" value="P:plus-end-directed vesicle transport along microtubule"/>
    <property type="evidence" value="ECO:0007669"/>
    <property type="project" value="TreeGrafter"/>
</dbReference>
<dbReference type="EMBL" id="JAODUP010001086">
    <property type="protein sequence ID" value="KAK2141531.1"/>
    <property type="molecule type" value="Genomic_DNA"/>
</dbReference>
<comment type="caution">
    <text evidence="3">The sequence shown here is derived from an EMBL/GenBank/DDBJ whole genome shotgun (WGS) entry which is preliminary data.</text>
</comment>
<gene>
    <name evidence="3" type="ORF">LSH36_1086g00003</name>
</gene>
<feature type="region of interest" description="Disordered" evidence="2">
    <location>
        <begin position="1354"/>
        <end position="1373"/>
    </location>
</feature>
<feature type="coiled-coil region" evidence="1">
    <location>
        <begin position="753"/>
        <end position="1029"/>
    </location>
</feature>
<feature type="coiled-coil region" evidence="1">
    <location>
        <begin position="219"/>
        <end position="246"/>
    </location>
</feature>
<organism evidence="3 4">
    <name type="scientific">Paralvinella palmiformis</name>
    <dbReference type="NCBI Taxonomy" id="53620"/>
    <lineage>
        <taxon>Eukaryota</taxon>
        <taxon>Metazoa</taxon>
        <taxon>Spiralia</taxon>
        <taxon>Lophotrochozoa</taxon>
        <taxon>Annelida</taxon>
        <taxon>Polychaeta</taxon>
        <taxon>Sedentaria</taxon>
        <taxon>Canalipalpata</taxon>
        <taxon>Terebellida</taxon>
        <taxon>Terebelliformia</taxon>
        <taxon>Alvinellidae</taxon>
        <taxon>Paralvinella</taxon>
    </lineage>
</organism>
<feature type="region of interest" description="Disordered" evidence="2">
    <location>
        <begin position="1711"/>
        <end position="1741"/>
    </location>
</feature>
<dbReference type="PANTHER" id="PTHR46753">
    <property type="entry name" value="FYVE AND COILED-COIL DOMAIN-CONTAINING PROTEIN 1"/>
    <property type="match status" value="1"/>
</dbReference>
<dbReference type="PANTHER" id="PTHR46753:SF2">
    <property type="entry name" value="FYVE AND COILED-COIL DOMAIN-CONTAINING PROTEIN 1"/>
    <property type="match status" value="1"/>
</dbReference>
<reference evidence="3" key="1">
    <citation type="journal article" date="2023" name="Mol. Biol. Evol.">
        <title>Third-Generation Sequencing Reveals the Adaptive Role of the Epigenome in Three Deep-Sea Polychaetes.</title>
        <authorList>
            <person name="Perez M."/>
            <person name="Aroh O."/>
            <person name="Sun Y."/>
            <person name="Lan Y."/>
            <person name="Juniper S.K."/>
            <person name="Young C.R."/>
            <person name="Angers B."/>
            <person name="Qian P.Y."/>
        </authorList>
    </citation>
    <scope>NUCLEOTIDE SEQUENCE</scope>
    <source>
        <strain evidence="3">P08H-3</strain>
    </source>
</reference>
<keyword evidence="1" id="KW-0175">Coiled coil</keyword>
<dbReference type="GO" id="GO:0005776">
    <property type="term" value="C:autophagosome"/>
    <property type="evidence" value="ECO:0007669"/>
    <property type="project" value="TreeGrafter"/>
</dbReference>
<evidence type="ECO:0000256" key="2">
    <source>
        <dbReference type="SAM" id="MobiDB-lite"/>
    </source>
</evidence>
<sequence length="1953" mass="225543">MSEFLRKKSQHIEELEQMVDAFRMSTQEVSQSLEETRSQLELTCKERDALFEQERAKEQELAQLRETVDHICQELDATKDVLQEKTLTMTTVQSHCKDLEKEIYSLKETSCKHEEEHDRLKELYYEKCSELDAMKQNAGESSAETSTILEEKEKNISILGTELRELQALATALQQEKAELKDQLMQSVSAIHSKDEEMKEFKSSMDVVNEQVNSYAKNAETSQITIQRLESDVENMTETLVLREEKLIALVDELDAQNSAVLQAKQEYSVVEMDRNHIREVLDMTRHSLTNAEVQIKELSERCGTLQLQNEEFLEKVATLQQHIEDNERTDNEQIEDYKNKLREAKSTNERLEKRVLDFPSKISSLTENMVEMESQLSVSMQENESLKENVSVLESKMQRMLETLSQKEEEMAGFVKKLDEKEIQAKKYVILMKKLKLQVKQMKEQSEKRALESESSKDDISAAHQLETEKWQMALSEKEGKVTTLQQEVEQLEMALNEKTVNFTALRQQIEQLQMALNEKEVNVTMLQEETEQLQMAHNEKEVNMMTLQQHIEQLQVVLNEKEEILTVLQKQTEMLQMALKEKEGSITTLQQQVELLRGALNEKEESLTVLQQQLKQSEILLDEKEEIISESQQQIQKLELSIGEKDENLPALKEQVEMLQGIVREKEDNNTVLKQQLEMVQIESLENSKLLENANLEFAALLQQKEALEQDLLSLNSNFIAEKSASYEQIESHKKQILTLETSLQERIGATDKANEELSELKSRVQKLEGHLANMEEEQSEQSEKAKTELHRKLQEINSLHDELEKWKAAVSSEKASLEEDLEMYHIRVSELECELQGKQEIDDISDEKISKLKYELREVIEENEHLKSKMGEEGSLEEDLESIKLLLEQVQCEKSSLEEDHNRLISETAELKESNIRQQQIINQLESELSQLRARRDDQEVELETVGNKLQSLSDERDRLLEELDTARSVAEQLGQDHGEMLHDKSNLETQLNQTKEDLDKCRYENNMLRSAKDELTQQVNDLSIEKGEIVSQLERLSSEKARSEMSSSRESTAWQEDVPQAKVEVETLCQTAPDVTTDDDRKSLEEENKRLQEKYESTRSECDKLINRLNVTELKNDKMLTKLRQFKEKNDRLQNAIHELEQQAQSSLLGFNEIREGLEKEKLNLEVEVQQLTAAVSSAKEQITKLSQGLREENQKYRILEAEYQGTAEEMQLEIGRLTQRIAAIDDEKRQLRSDMEKQLELMEGEKKVVCAEHQKLIDLFDSLKSELRDQSDEHEVELQQLTADNNKLKLELRQAQCDTSETCVVLQRKLDDLQQQYDMLSADNESYQYLVQVSKQTITKLERQLRESSATKIQESSQRREDAENQLEVRQEREAEIARLTSEGQVLKSELEDSKSRLGDVLKEKCSLVEEVDRLSWRIQELAELEDELKEAGTKQFEAAIEINCLKKKLDASTRELDQLKEEFSGVSELNNRLLNDNSALAKQVEELHDQIKILSESQLQYEDLERSSSQLVAKVAHAEDESTALGQHLNEARTRNAQLEEEIRSMSAELRSLTGQLAESTETNHHLETKCQSLLLEVESLECEHNRFRLAEREFESPRTTGGAERADQQATTAELEQLRSQLDKMRGYCQELQAQVADLSEERELHMKQLSQVHDAFQLKCNQLSSTSKQYETLLDQYRTLQNDYTLLKESQEAARKIAVHELSSPWNSHPSSPRPASASSGDEPFFLSPGSGVKDNEAEQIKVLNKRLSEVEENCRLVQFENTKLEQTLSTERERRLEAEDALTVVNERLQLQSYMAARGEVHVPLSQGDEERHLISAKPTLTRQVHSSCSRLKRWFSKARDNGSFKQKDVRNHMGRRSVVQIFARKSQSMRKCGMNRGTSQQQRVFESAPIPPNWVGFLMIEQNKEMFHYLTECMRSCDVSGSVLSTHHENVITAGHSLRVGRN</sequence>
<dbReference type="GO" id="GO:0005764">
    <property type="term" value="C:lysosome"/>
    <property type="evidence" value="ECO:0007669"/>
    <property type="project" value="TreeGrafter"/>
</dbReference>
<evidence type="ECO:0000256" key="1">
    <source>
        <dbReference type="SAM" id="Coils"/>
    </source>
</evidence>
<feature type="coiled-coil region" evidence="1">
    <location>
        <begin position="1622"/>
        <end position="1698"/>
    </location>
</feature>
<feature type="region of interest" description="Disordered" evidence="2">
    <location>
        <begin position="1042"/>
        <end position="1061"/>
    </location>
</feature>
<accession>A0AAD9IVT9</accession>
<feature type="coiled-coil region" evidence="1">
    <location>
        <begin position="47"/>
        <end position="74"/>
    </location>
</feature>
<feature type="coiled-coil region" evidence="1">
    <location>
        <begin position="1742"/>
        <end position="1790"/>
    </location>
</feature>
<dbReference type="GO" id="GO:1901098">
    <property type="term" value="P:positive regulation of autophagosome maturation"/>
    <property type="evidence" value="ECO:0007669"/>
    <property type="project" value="TreeGrafter"/>
</dbReference>
<feature type="coiled-coil region" evidence="1">
    <location>
        <begin position="149"/>
        <end position="190"/>
    </location>
</feature>
<keyword evidence="4" id="KW-1185">Reference proteome</keyword>
<feature type="coiled-coil region" evidence="1">
    <location>
        <begin position="282"/>
        <end position="720"/>
    </location>
</feature>
<name>A0AAD9IVT9_9ANNE</name>
<feature type="coiled-coil region" evidence="1">
    <location>
        <begin position="1417"/>
        <end position="1590"/>
    </location>
</feature>
<protein>
    <submittedName>
        <fullName evidence="3">Uncharacterized protein</fullName>
    </submittedName>
</protein>
<proteinExistence type="predicted"/>
<evidence type="ECO:0000313" key="4">
    <source>
        <dbReference type="Proteomes" id="UP001208570"/>
    </source>
</evidence>
<dbReference type="GO" id="GO:0005770">
    <property type="term" value="C:late endosome"/>
    <property type="evidence" value="ECO:0007669"/>
    <property type="project" value="TreeGrafter"/>
</dbReference>
<feature type="compositionally biased region" description="Low complexity" evidence="2">
    <location>
        <begin position="1716"/>
        <end position="1728"/>
    </location>
</feature>
<dbReference type="Proteomes" id="UP001208570">
    <property type="component" value="Unassembled WGS sequence"/>
</dbReference>
<feature type="compositionally biased region" description="Basic and acidic residues" evidence="2">
    <location>
        <begin position="1362"/>
        <end position="1373"/>
    </location>
</feature>
<dbReference type="SUPFAM" id="SSF57997">
    <property type="entry name" value="Tropomyosin"/>
    <property type="match status" value="1"/>
</dbReference>
<evidence type="ECO:0000313" key="3">
    <source>
        <dbReference type="EMBL" id="KAK2141531.1"/>
    </source>
</evidence>